<evidence type="ECO:0000313" key="3">
    <source>
        <dbReference type="WBParaSite" id="jg22489"/>
    </source>
</evidence>
<reference evidence="3" key="1">
    <citation type="submission" date="2022-11" db="UniProtKB">
        <authorList>
            <consortium name="WormBaseParasite"/>
        </authorList>
    </citation>
    <scope>IDENTIFICATION</scope>
</reference>
<feature type="region of interest" description="Disordered" evidence="1">
    <location>
        <begin position="505"/>
        <end position="579"/>
    </location>
</feature>
<dbReference type="AlphaFoldDB" id="A0A915DSK8"/>
<feature type="compositionally biased region" description="Low complexity" evidence="1">
    <location>
        <begin position="600"/>
        <end position="609"/>
    </location>
</feature>
<evidence type="ECO:0000313" key="2">
    <source>
        <dbReference type="Proteomes" id="UP000887574"/>
    </source>
</evidence>
<name>A0A915DSK8_9BILA</name>
<feature type="region of interest" description="Disordered" evidence="1">
    <location>
        <begin position="255"/>
        <end position="295"/>
    </location>
</feature>
<protein>
    <submittedName>
        <fullName evidence="3">Uncharacterized protein</fullName>
    </submittedName>
</protein>
<keyword evidence="2" id="KW-1185">Reference proteome</keyword>
<feature type="compositionally biased region" description="Polar residues" evidence="1">
    <location>
        <begin position="255"/>
        <end position="266"/>
    </location>
</feature>
<accession>A0A915DSK8</accession>
<dbReference type="WBParaSite" id="jg22489">
    <property type="protein sequence ID" value="jg22489"/>
    <property type="gene ID" value="jg22489"/>
</dbReference>
<dbReference type="Proteomes" id="UP000887574">
    <property type="component" value="Unplaced"/>
</dbReference>
<feature type="region of interest" description="Disordered" evidence="1">
    <location>
        <begin position="594"/>
        <end position="630"/>
    </location>
</feature>
<organism evidence="2 3">
    <name type="scientific">Ditylenchus dipsaci</name>
    <dbReference type="NCBI Taxonomy" id="166011"/>
    <lineage>
        <taxon>Eukaryota</taxon>
        <taxon>Metazoa</taxon>
        <taxon>Ecdysozoa</taxon>
        <taxon>Nematoda</taxon>
        <taxon>Chromadorea</taxon>
        <taxon>Rhabditida</taxon>
        <taxon>Tylenchina</taxon>
        <taxon>Tylenchomorpha</taxon>
        <taxon>Sphaerularioidea</taxon>
        <taxon>Anguinidae</taxon>
        <taxon>Anguininae</taxon>
        <taxon>Ditylenchus</taxon>
    </lineage>
</organism>
<feature type="region of interest" description="Disordered" evidence="1">
    <location>
        <begin position="420"/>
        <end position="491"/>
    </location>
</feature>
<feature type="compositionally biased region" description="Low complexity" evidence="1">
    <location>
        <begin position="431"/>
        <end position="447"/>
    </location>
</feature>
<feature type="compositionally biased region" description="Low complexity" evidence="1">
    <location>
        <begin position="553"/>
        <end position="567"/>
    </location>
</feature>
<sequence>MQAALGVTERFVCTLLLSTFCSSSHNKSKRQRVAVFRHHSLFLDCIIASPPLYCSIPCFLCSSASGAVFSFSSFSYTTFSYFLSSGLLCSLCCLLDCSYQCVRKKSKGTSARSSNNFKLKVVASYSLGTHSKNRTPTLSCWSSAVILKLEVGGTYFYFLHSLTTHTAILVSYTICKKSPKIMTLVLAAASKPSSNSPSMRNPSNSYEENLLEAELQAEISRYDTKMLPYECSSLLKRHPQSSLAEVSHRIIASNQVEQDQNRQSSAGEGDHNVDTGPFTDTHQQPSQQPNDLNDSTTTLIVFDDNNDESDDQQEDIVECMHHQPHVSRPIYHDGYQQSQEDSNVDLDVELEYKSDQEEENLADDHYSSPMEDVNIKIDGNIFAQSSADYRAECDQEEEQEDEDNSIIDVVGDAPVTAVKQEQQPKPLSPIGSHLLKSSGLRSHSSSSCTLQDIGSSESKKEEKSKSSTKTSSKFSTSSFSSFFSFSSSSSTTTINYQYEMGKEEPVEYKVQDRHENHEDYGLIDFSSRPTYHSQHHHSSSRQNNNTHHHTTRSSHTSSSDSTPSYNTYRSNEEEFQKQARRHFSGRLYERCNFSRMQPEQQSINSISKSHSSHKARESSHRNSSSSSPLLLPFKEFNSLASGQITRLTSSKMSWQKEVEEDAIEEGTDAAELDCPPLPLRPSSDWLHPINNQQLLPNIQSIMATPLSPPITKQMKNYEKTQNELPIALPKHDSMEMNFADNNASETTAEVEVEPEEEDDYLPMLDESSSPPKMFYCSPPTSPTPDSDGKSAHLMVYNYSTDDEEEDFQAPIVYEEEEGFFEEEEEESRSHIRKRKTTGNGAGTLAVLEKRPCCEDGEEECSDADSGVDVNGIMDGSVSHEMIKGRLGNAAKSDAENDQTVPVAAVMLNTPLMFL</sequence>
<proteinExistence type="predicted"/>
<feature type="compositionally biased region" description="Polar residues" evidence="1">
    <location>
        <begin position="278"/>
        <end position="295"/>
    </location>
</feature>
<feature type="compositionally biased region" description="Basic and acidic residues" evidence="1">
    <location>
        <begin position="505"/>
        <end position="520"/>
    </location>
</feature>
<feature type="compositionally biased region" description="Low complexity" evidence="1">
    <location>
        <begin position="467"/>
        <end position="491"/>
    </location>
</feature>
<evidence type="ECO:0000256" key="1">
    <source>
        <dbReference type="SAM" id="MobiDB-lite"/>
    </source>
</evidence>